<dbReference type="Gene3D" id="3.10.10.10">
    <property type="entry name" value="HIV Type 1 Reverse Transcriptase, subunit A, domain 1"/>
    <property type="match status" value="1"/>
</dbReference>
<evidence type="ECO:0000313" key="2">
    <source>
        <dbReference type="EMBL" id="GJS76328.1"/>
    </source>
</evidence>
<dbReference type="InterPro" id="IPR043128">
    <property type="entry name" value="Rev_trsase/Diguanyl_cyclase"/>
</dbReference>
<dbReference type="Proteomes" id="UP001151760">
    <property type="component" value="Unassembled WGS sequence"/>
</dbReference>
<dbReference type="Pfam" id="PF00078">
    <property type="entry name" value="RVT_1"/>
    <property type="match status" value="1"/>
</dbReference>
<gene>
    <name evidence="2" type="ORF">Tco_0726209</name>
</gene>
<dbReference type="CDD" id="cd01647">
    <property type="entry name" value="RT_LTR"/>
    <property type="match status" value="1"/>
</dbReference>
<reference evidence="2" key="1">
    <citation type="journal article" date="2022" name="Int. J. Mol. Sci.">
        <title>Draft Genome of Tanacetum Coccineum: Genomic Comparison of Closely Related Tanacetum-Family Plants.</title>
        <authorList>
            <person name="Yamashiro T."/>
            <person name="Shiraishi A."/>
            <person name="Nakayama K."/>
            <person name="Satake H."/>
        </authorList>
    </citation>
    <scope>NUCLEOTIDE SEQUENCE</scope>
</reference>
<dbReference type="PANTHER" id="PTHR24559:SF427">
    <property type="entry name" value="RNA-DIRECTED DNA POLYMERASE"/>
    <property type="match status" value="1"/>
</dbReference>
<evidence type="ECO:0000313" key="3">
    <source>
        <dbReference type="Proteomes" id="UP001151760"/>
    </source>
</evidence>
<evidence type="ECO:0000259" key="1">
    <source>
        <dbReference type="Pfam" id="PF00078"/>
    </source>
</evidence>
<dbReference type="EMBL" id="BQNB010010367">
    <property type="protein sequence ID" value="GJS76328.1"/>
    <property type="molecule type" value="Genomic_DNA"/>
</dbReference>
<accession>A0ABQ4YGJ3</accession>
<dbReference type="Gene3D" id="3.30.70.270">
    <property type="match status" value="1"/>
</dbReference>
<keyword evidence="3" id="KW-1185">Reference proteome</keyword>
<feature type="domain" description="Reverse transcriptase" evidence="1">
    <location>
        <begin position="400"/>
        <end position="480"/>
    </location>
</feature>
<dbReference type="SUPFAM" id="SSF56672">
    <property type="entry name" value="DNA/RNA polymerases"/>
    <property type="match status" value="1"/>
</dbReference>
<dbReference type="InterPro" id="IPR000477">
    <property type="entry name" value="RT_dom"/>
</dbReference>
<sequence length="482" mass="54756">MVTYAFNIKNSISMLVQKSQDHKMARLQDGDERLCLINDLKKFNITFISSQRYKSNPKVNDYYINSQLQLVGFRCGKTFGVATLRAMVHTGDKTSGDARRAGKVVGRTECRLGLGNGRIDGQGDQVGGQGIQATNVEARNGRNQNGDAINDNIRGDVRNVIKNNDRRGCTYKEFLACNPKEYDGKGGAVVYTRWLKDKVIQDYGEGVVERLAEADNASYTDRFHELARLVPYLVTPENRRIERNVNSINVRACYECGSTDHVKGSRARGRAFMLGAEEARQDPNIVTGMDWLSNHKAEIICHEKVVRIPLPNDKVLRVIGERLEEKMRHLMSAKTKEQKQEEIVVVRDYPEVFLDDLSGLPPYRETKFSFELVLGAIPVAKSPYRLVPSEMELSGQLKELQDKELNKLTIKNRYPLPRINNLFDQLQGSQYFSKIDLRSGYHQLRVDEDDIPKTAFRTYYGHFEFIVMPFGLTKAPTVFVGT</sequence>
<comment type="caution">
    <text evidence="2">The sequence shown here is derived from an EMBL/GenBank/DDBJ whole genome shotgun (WGS) entry which is preliminary data.</text>
</comment>
<dbReference type="InterPro" id="IPR043502">
    <property type="entry name" value="DNA/RNA_pol_sf"/>
</dbReference>
<dbReference type="PANTHER" id="PTHR24559">
    <property type="entry name" value="TRANSPOSON TY3-I GAG-POL POLYPROTEIN"/>
    <property type="match status" value="1"/>
</dbReference>
<proteinExistence type="predicted"/>
<reference evidence="2" key="2">
    <citation type="submission" date="2022-01" db="EMBL/GenBank/DDBJ databases">
        <authorList>
            <person name="Yamashiro T."/>
            <person name="Shiraishi A."/>
            <person name="Satake H."/>
            <person name="Nakayama K."/>
        </authorList>
    </citation>
    <scope>NUCLEOTIDE SEQUENCE</scope>
</reference>
<dbReference type="InterPro" id="IPR053134">
    <property type="entry name" value="RNA-dir_DNA_polymerase"/>
</dbReference>
<organism evidence="2 3">
    <name type="scientific">Tanacetum coccineum</name>
    <dbReference type="NCBI Taxonomy" id="301880"/>
    <lineage>
        <taxon>Eukaryota</taxon>
        <taxon>Viridiplantae</taxon>
        <taxon>Streptophyta</taxon>
        <taxon>Embryophyta</taxon>
        <taxon>Tracheophyta</taxon>
        <taxon>Spermatophyta</taxon>
        <taxon>Magnoliopsida</taxon>
        <taxon>eudicotyledons</taxon>
        <taxon>Gunneridae</taxon>
        <taxon>Pentapetalae</taxon>
        <taxon>asterids</taxon>
        <taxon>campanulids</taxon>
        <taxon>Asterales</taxon>
        <taxon>Asteraceae</taxon>
        <taxon>Asteroideae</taxon>
        <taxon>Anthemideae</taxon>
        <taxon>Anthemidinae</taxon>
        <taxon>Tanacetum</taxon>
    </lineage>
</organism>
<protein>
    <recommendedName>
        <fullName evidence="1">Reverse transcriptase domain-containing protein</fullName>
    </recommendedName>
</protein>
<name>A0ABQ4YGJ3_9ASTR</name>